<evidence type="ECO:0000313" key="6">
    <source>
        <dbReference type="EMBL" id="ADY41457.1"/>
    </source>
</evidence>
<dbReference type="PROSITE" id="PS00107">
    <property type="entry name" value="PROTEIN_KINASE_ATP"/>
    <property type="match status" value="1"/>
</dbReference>
<dbReference type="GO" id="GO:0005886">
    <property type="term" value="C:plasma membrane"/>
    <property type="evidence" value="ECO:0007669"/>
    <property type="project" value="TreeGrafter"/>
</dbReference>
<evidence type="ECO:0000256" key="3">
    <source>
        <dbReference type="PROSITE-ProRule" id="PRU10141"/>
    </source>
</evidence>
<dbReference type="Pfam" id="PF07714">
    <property type="entry name" value="PK_Tyr_Ser-Thr"/>
    <property type="match status" value="1"/>
</dbReference>
<dbReference type="PRINTS" id="PR00109">
    <property type="entry name" value="TYRKINASE"/>
</dbReference>
<name>F1KUA3_ASCSU</name>
<dbReference type="PANTHER" id="PTHR24416">
    <property type="entry name" value="TYROSINE-PROTEIN KINASE RECEPTOR"/>
    <property type="match status" value="1"/>
</dbReference>
<dbReference type="AlphaFoldDB" id="F1KUA3"/>
<protein>
    <submittedName>
        <fullName evidence="6">Ephrin type-A receptor 3</fullName>
    </submittedName>
</protein>
<evidence type="ECO:0000256" key="4">
    <source>
        <dbReference type="SAM" id="MobiDB-lite"/>
    </source>
</evidence>
<dbReference type="GO" id="GO:0005524">
    <property type="term" value="F:ATP binding"/>
    <property type="evidence" value="ECO:0007669"/>
    <property type="project" value="UniProtKB-UniRule"/>
</dbReference>
<feature type="binding site" evidence="3">
    <location>
        <position position="669"/>
    </location>
    <ligand>
        <name>ATP</name>
        <dbReference type="ChEBI" id="CHEBI:30616"/>
    </ligand>
</feature>
<comment type="subcellular location">
    <subcellularLocation>
        <location evidence="1">Membrane</location>
        <topology evidence="1">Single-pass membrane protein</topology>
    </subcellularLocation>
</comment>
<dbReference type="GO" id="GO:0007169">
    <property type="term" value="P:cell surface receptor protein tyrosine kinase signaling pathway"/>
    <property type="evidence" value="ECO:0007669"/>
    <property type="project" value="TreeGrafter"/>
</dbReference>
<accession>F1KUA3</accession>
<feature type="compositionally biased region" description="Basic and acidic residues" evidence="4">
    <location>
        <begin position="404"/>
        <end position="417"/>
    </location>
</feature>
<dbReference type="InterPro" id="IPR011009">
    <property type="entry name" value="Kinase-like_dom_sf"/>
</dbReference>
<dbReference type="PROSITE" id="PS50011">
    <property type="entry name" value="PROTEIN_KINASE_DOM"/>
    <property type="match status" value="1"/>
</dbReference>
<evidence type="ECO:0000256" key="1">
    <source>
        <dbReference type="ARBA" id="ARBA00004167"/>
    </source>
</evidence>
<keyword evidence="3" id="KW-0547">Nucleotide-binding</keyword>
<dbReference type="PROSITE" id="PS00109">
    <property type="entry name" value="PROTEIN_KINASE_TYR"/>
    <property type="match status" value="1"/>
</dbReference>
<dbReference type="CDD" id="cd00192">
    <property type="entry name" value="PTKc"/>
    <property type="match status" value="1"/>
</dbReference>
<feature type="region of interest" description="Disordered" evidence="4">
    <location>
        <begin position="922"/>
        <end position="943"/>
    </location>
</feature>
<keyword evidence="6" id="KW-0675">Receptor</keyword>
<organism evidence="6">
    <name type="scientific">Ascaris suum</name>
    <name type="common">Pig roundworm</name>
    <name type="synonym">Ascaris lumbricoides</name>
    <dbReference type="NCBI Taxonomy" id="6253"/>
    <lineage>
        <taxon>Eukaryota</taxon>
        <taxon>Metazoa</taxon>
        <taxon>Ecdysozoa</taxon>
        <taxon>Nematoda</taxon>
        <taxon>Chromadorea</taxon>
        <taxon>Rhabditida</taxon>
        <taxon>Spirurina</taxon>
        <taxon>Ascaridomorpha</taxon>
        <taxon>Ascaridoidea</taxon>
        <taxon>Ascarididae</taxon>
        <taxon>Ascaris</taxon>
    </lineage>
</organism>
<feature type="compositionally biased region" description="Polar residues" evidence="4">
    <location>
        <begin position="599"/>
        <end position="616"/>
    </location>
</feature>
<dbReference type="InterPro" id="IPR008266">
    <property type="entry name" value="Tyr_kinase_AS"/>
</dbReference>
<reference evidence="6" key="1">
    <citation type="journal article" date="2011" name="Genome Res.">
        <title>Deep small RNA sequencing from the nematode Ascaris reveals conservation, functional diversification, and novel developmental profiles.</title>
        <authorList>
            <person name="Wang J."/>
            <person name="Czech B."/>
            <person name="Crunk A."/>
            <person name="Wallace A."/>
            <person name="Mitreva M."/>
            <person name="Hannon G.J."/>
            <person name="Davis R.E."/>
        </authorList>
    </citation>
    <scope>NUCLEOTIDE SEQUENCE</scope>
</reference>
<feature type="region of interest" description="Disordered" evidence="4">
    <location>
        <begin position="594"/>
        <end position="619"/>
    </location>
</feature>
<feature type="compositionally biased region" description="Basic and acidic residues" evidence="4">
    <location>
        <begin position="386"/>
        <end position="397"/>
    </location>
</feature>
<evidence type="ECO:0000256" key="2">
    <source>
        <dbReference type="ARBA" id="ARBA00051243"/>
    </source>
</evidence>
<dbReference type="SUPFAM" id="SSF56112">
    <property type="entry name" value="Protein kinase-like (PK-like)"/>
    <property type="match status" value="1"/>
</dbReference>
<dbReference type="GO" id="GO:0043235">
    <property type="term" value="C:receptor complex"/>
    <property type="evidence" value="ECO:0007669"/>
    <property type="project" value="TreeGrafter"/>
</dbReference>
<feature type="region of interest" description="Disordered" evidence="4">
    <location>
        <begin position="347"/>
        <end position="417"/>
    </location>
</feature>
<dbReference type="PANTHER" id="PTHR24416:SF617">
    <property type="entry name" value="RET ONCOGENE, ISOFORM A"/>
    <property type="match status" value="1"/>
</dbReference>
<sequence length="943" mass="107874">MYQVGRLNSLLFSCTIPAVHWLEMPSTAENEFHMEEGQTFLLPTDAIYRISDKLDNASDQSSVYSNEPQVAVAENEDNDAINMGRDEFCRRLLRFGFDINGLPLRDDLLFETFEEAADFKPSMEKLSFWQKCRGYQPRNTENSESTTAILDFYCSPTLMSVMLITHIALWDYFGGSTCLDINCTATDQINVLCEEYQVREVETIPGDRHRYLRLPMRWSLGRWITNRSFQPNMGLIPTCWLTTRTFYEENKRLFKRPTWYIGIVDVTTAYDYLLEDRSSLRPGLFVVFSPIWLNIDPRDHRPFILLLVCCKTPKILDEMVDSVNSESKTTTALEDLRNRIKVISSRKKEDAVDKPAAGPTDAHDVKASASKSENGTSAVKGGSAGADKERREEEDSKFSQPSSSKREKESDKGAEQREAVIQERAVEHAALPFYVKPYTIMRNGPGRYLLFGRQYETLYDLVYHLTTHSSPLPHRLNYGPARKQQVAFFASVPPPFRSPQRDVFAMTMNSEQWAARHFDQVTEPSLLSQAFSFISRSIFDPFKSSHVHFAESVQLDSAAVADARTYMRRFPRPKEQQLNSAAQVTEPTTTITEGATDTMKPTATYDGNPSTGSVPTDESVLKTNPGIEIDYTKLVYQEEDILGSGAFGAVFRGKMKASDNREVDVAIKKLKMVAPEADLRQPWISEIEILQIISHPNVARFYGFCYDETKEHAMLTFELMNIGSLSDFMKAHEYKISANEHVDFLIQIARGMGQLHALDPPIVHGDLAARNVLMCHHPTDNTRYLLKITDFGLSKTTRHELHVFPDDPDKMPFKWLPPEVLHRREMSTKSDVWSYGITATEMYGVVDPYGMMSNEKVLPFLNDGHRMEKPSSMPSYIFDILLRCWRKQPVDRPTFTEIERELLPFYIEFETSHLELVSDRLAAERNEQENDGDDKYNDKPQNQ</sequence>
<proteinExistence type="evidence at transcript level"/>
<dbReference type="Gene3D" id="1.10.510.10">
    <property type="entry name" value="Transferase(Phosphotransferase) domain 1"/>
    <property type="match status" value="1"/>
</dbReference>
<keyword evidence="3" id="KW-0067">ATP-binding</keyword>
<dbReference type="InterPro" id="IPR017441">
    <property type="entry name" value="Protein_kinase_ATP_BS"/>
</dbReference>
<dbReference type="InterPro" id="IPR050122">
    <property type="entry name" value="RTK"/>
</dbReference>
<dbReference type="GO" id="GO:0004714">
    <property type="term" value="F:transmembrane receptor protein tyrosine kinase activity"/>
    <property type="evidence" value="ECO:0007669"/>
    <property type="project" value="UniProtKB-EC"/>
</dbReference>
<dbReference type="EMBL" id="JI165983">
    <property type="protein sequence ID" value="ADY41457.1"/>
    <property type="molecule type" value="mRNA"/>
</dbReference>
<evidence type="ECO:0000259" key="5">
    <source>
        <dbReference type="PROSITE" id="PS50011"/>
    </source>
</evidence>
<comment type="catalytic activity">
    <reaction evidence="2">
        <text>L-tyrosyl-[protein] + ATP = O-phospho-L-tyrosyl-[protein] + ADP + H(+)</text>
        <dbReference type="Rhea" id="RHEA:10596"/>
        <dbReference type="Rhea" id="RHEA-COMP:10136"/>
        <dbReference type="Rhea" id="RHEA-COMP:20101"/>
        <dbReference type="ChEBI" id="CHEBI:15378"/>
        <dbReference type="ChEBI" id="CHEBI:30616"/>
        <dbReference type="ChEBI" id="CHEBI:46858"/>
        <dbReference type="ChEBI" id="CHEBI:61978"/>
        <dbReference type="ChEBI" id="CHEBI:456216"/>
        <dbReference type="EC" id="2.7.10.1"/>
    </reaction>
</comment>
<dbReference type="InterPro" id="IPR001245">
    <property type="entry name" value="Ser-Thr/Tyr_kinase_cat_dom"/>
</dbReference>
<dbReference type="InterPro" id="IPR000719">
    <property type="entry name" value="Prot_kinase_dom"/>
</dbReference>
<feature type="domain" description="Protein kinase" evidence="5">
    <location>
        <begin position="636"/>
        <end position="906"/>
    </location>
</feature>